<organism evidence="2 3">
    <name type="scientific">Sporomusa acidovorans (strain ATCC 49682 / DSM 3132 / Mol)</name>
    <dbReference type="NCBI Taxonomy" id="1123286"/>
    <lineage>
        <taxon>Bacteria</taxon>
        <taxon>Bacillati</taxon>
        <taxon>Bacillota</taxon>
        <taxon>Negativicutes</taxon>
        <taxon>Selenomonadales</taxon>
        <taxon>Sporomusaceae</taxon>
        <taxon>Sporomusa</taxon>
    </lineage>
</organism>
<dbReference type="EMBL" id="CP155571">
    <property type="protein sequence ID" value="XFO72531.1"/>
    <property type="molecule type" value="Genomic_DNA"/>
</dbReference>
<dbReference type="RefSeq" id="WP_093791820.1">
    <property type="nucleotide sequence ID" value="NZ_CP155571.1"/>
</dbReference>
<accession>A0ABZ3J327</accession>
<reference evidence="2" key="1">
    <citation type="submission" date="2024-05" db="EMBL/GenBank/DDBJ databases">
        <title>Isolation and characterization of Sporomusa carbonis sp. nov., a carboxydotrophic hydrogenogen in the genus of Sporomusa isolated from a charcoal burning pile.</title>
        <authorList>
            <person name="Boeer T."/>
            <person name="Rosenbaum F."/>
            <person name="Eysell L."/>
            <person name="Mueller V."/>
            <person name="Daniel R."/>
            <person name="Poehlein A."/>
        </authorList>
    </citation>
    <scope>NUCLEOTIDE SEQUENCE [LARGE SCALE GENOMIC DNA]</scope>
    <source>
        <strain evidence="2">DSM 3132</strain>
    </source>
</reference>
<protein>
    <submittedName>
        <fullName evidence="2">Uncharacterized protein</fullName>
    </submittedName>
</protein>
<evidence type="ECO:0000313" key="3">
    <source>
        <dbReference type="Proteomes" id="UP000216052"/>
    </source>
</evidence>
<sequence>MLKKILLSLATIFLLGLGIAYAATQAPISNAPRFIEIRNDGMSVDQFDTETLQYEKDCYSDELLLSVWIKTIDTNRSDYNLYHYLFRQKNREFMLLDQIHVNSSGTIIRKVSTTYDPNSWTQIVPETDPEKWYSSVLKYAQTNDKKLKKQYKNRKTDYNQKNTDDGFLEYFSGIPLFQK</sequence>
<feature type="chain" id="PRO_5046449841" evidence="1">
    <location>
        <begin position="23"/>
        <end position="179"/>
    </location>
</feature>
<dbReference type="Proteomes" id="UP000216052">
    <property type="component" value="Chromosome"/>
</dbReference>
<proteinExistence type="predicted"/>
<evidence type="ECO:0000256" key="1">
    <source>
        <dbReference type="SAM" id="SignalP"/>
    </source>
</evidence>
<keyword evidence="1" id="KW-0732">Signal</keyword>
<keyword evidence="3" id="KW-1185">Reference proteome</keyword>
<evidence type="ECO:0000313" key="2">
    <source>
        <dbReference type="EMBL" id="XFO72531.1"/>
    </source>
</evidence>
<feature type="signal peptide" evidence="1">
    <location>
        <begin position="1"/>
        <end position="22"/>
    </location>
</feature>
<gene>
    <name evidence="2" type="ORF">SPACI_025840</name>
</gene>
<name>A0ABZ3J327_SPOA4</name>